<reference evidence="2 3" key="1">
    <citation type="submission" date="2018-03" db="EMBL/GenBank/DDBJ databases">
        <title>Genomic Encyclopedia of Archaeal and Bacterial Type Strains, Phase II (KMG-II): from individual species to whole genera.</title>
        <authorList>
            <person name="Goeker M."/>
        </authorList>
    </citation>
    <scope>NUCLEOTIDE SEQUENCE [LARGE SCALE GENOMIC DNA]</scope>
    <source>
        <strain evidence="2 3">RHA1</strain>
    </source>
</reference>
<name>A0ABX5EX70_9BACL</name>
<keyword evidence="3" id="KW-1185">Reference proteome</keyword>
<dbReference type="EMBL" id="PVTZ01000001">
    <property type="protein sequence ID" value="PRZ17405.1"/>
    <property type="molecule type" value="Genomic_DNA"/>
</dbReference>
<evidence type="ECO:0000313" key="2">
    <source>
        <dbReference type="EMBL" id="PRZ17405.1"/>
    </source>
</evidence>
<keyword evidence="1" id="KW-1133">Transmembrane helix</keyword>
<organism evidence="2 3">
    <name type="scientific">Laceyella sediminis</name>
    <dbReference type="NCBI Taxonomy" id="573074"/>
    <lineage>
        <taxon>Bacteria</taxon>
        <taxon>Bacillati</taxon>
        <taxon>Bacillota</taxon>
        <taxon>Bacilli</taxon>
        <taxon>Bacillales</taxon>
        <taxon>Thermoactinomycetaceae</taxon>
        <taxon>Laceyella</taxon>
    </lineage>
</organism>
<evidence type="ECO:0008006" key="4">
    <source>
        <dbReference type="Google" id="ProtNLM"/>
    </source>
</evidence>
<feature type="transmembrane region" description="Helical" evidence="1">
    <location>
        <begin position="120"/>
        <end position="137"/>
    </location>
</feature>
<evidence type="ECO:0000313" key="3">
    <source>
        <dbReference type="Proteomes" id="UP000238836"/>
    </source>
</evidence>
<keyword evidence="1" id="KW-0812">Transmembrane</keyword>
<dbReference type="Proteomes" id="UP000238836">
    <property type="component" value="Unassembled WGS sequence"/>
</dbReference>
<accession>A0ABX5EX70</accession>
<proteinExistence type="predicted"/>
<protein>
    <recommendedName>
        <fullName evidence="4">DUF2812 domain-containing protein</fullName>
    </recommendedName>
</protein>
<evidence type="ECO:0000256" key="1">
    <source>
        <dbReference type="SAM" id="Phobius"/>
    </source>
</evidence>
<dbReference type="RefSeq" id="WP_106341622.1">
    <property type="nucleotide sequence ID" value="NZ_PVTZ01000001.1"/>
</dbReference>
<gene>
    <name evidence="2" type="ORF">CLV36_101510</name>
</gene>
<sequence length="138" mass="16660">MADNVHFRSRFFTKEEIREKEDWLNEHFNRGYAIATLTELETGYFAHLIHDPAHRLLTRARFFYRGMEESMDAWLTSKHEDEWQHDIHAVNDGYWVVIYRQNPAIPLPASKLLLIQCVELWWLWLIGTLFFALLYFTK</sequence>
<keyword evidence="1" id="KW-0472">Membrane</keyword>
<comment type="caution">
    <text evidence="2">The sequence shown here is derived from an EMBL/GenBank/DDBJ whole genome shotgun (WGS) entry which is preliminary data.</text>
</comment>